<dbReference type="PANTHER" id="PTHR11012:SF48">
    <property type="entry name" value="CHK KINASE-LIKE DOMAIN-CONTAINING PROTEIN-RELATED"/>
    <property type="match status" value="1"/>
</dbReference>
<evidence type="ECO:0000259" key="1">
    <source>
        <dbReference type="SMART" id="SM00587"/>
    </source>
</evidence>
<dbReference type="InterPro" id="IPR004119">
    <property type="entry name" value="EcKL"/>
</dbReference>
<dbReference type="Proteomes" id="UP001152799">
    <property type="component" value="Chromosome 4"/>
</dbReference>
<name>A0A9N9MRL3_9CUCU</name>
<keyword evidence="3" id="KW-1185">Reference proteome</keyword>
<reference evidence="2" key="1">
    <citation type="submission" date="2022-01" db="EMBL/GenBank/DDBJ databases">
        <authorList>
            <person name="King R."/>
        </authorList>
    </citation>
    <scope>NUCLEOTIDE SEQUENCE</scope>
</reference>
<protein>
    <recommendedName>
        <fullName evidence="1">CHK kinase-like domain-containing protein</fullName>
    </recommendedName>
</protein>
<sequence length="485" mass="57194">MADNDVVTLEDCKTIVNNYLNSENFDIKNVTVRPFFDHVNGFLGEHLLLQIETNDQQLRFFLKRFPHEHVMQRDFLLSMNGWQREIYYFDEFLKNIANTLPNYQLDFVPQFLLGKPNDIVVFEDLTLRGYGMSKMPSDNLLDDQHICLVLASLAKLHAGSLAYEEYKSKELGQCFRLFTGKEDLAKESLIRKEEGFLGYDFVKAAQKGLSALINKVHESCEVSLEEVQEKYQILVENSLQLMFPHNKFRCVLAHGDLWVKNVMYHYKHDSMVPTHAILVDFQLTRYNVPVHDVLLFISLTTNQEVRKNKFHFYLNYYYDHLKQELSNVNIDADEIQMSYDDFLRSVHFIMPEIKFQGPLQRLQQCGNKDFYTKLLKDAEAFKQFIFGDKTPFALDLFETDDNFRSLLTEAVEELIEASLYPDVFREDCYRILENEFGHAYDLEKFKVVKKDDLFELEMEVLVDEKKKIMKYLVKSEDFVRVVKKL</sequence>
<dbReference type="OrthoDB" id="190089at2759"/>
<dbReference type="PANTHER" id="PTHR11012">
    <property type="entry name" value="PROTEIN KINASE-LIKE DOMAIN-CONTAINING"/>
    <property type="match status" value="1"/>
</dbReference>
<gene>
    <name evidence="2" type="ORF">CEUTPL_LOCUS8871</name>
</gene>
<proteinExistence type="predicted"/>
<accession>A0A9N9MRL3</accession>
<evidence type="ECO:0000313" key="3">
    <source>
        <dbReference type="Proteomes" id="UP001152799"/>
    </source>
</evidence>
<dbReference type="EMBL" id="OU892280">
    <property type="protein sequence ID" value="CAG9768326.1"/>
    <property type="molecule type" value="Genomic_DNA"/>
</dbReference>
<dbReference type="Gene3D" id="3.90.1200.10">
    <property type="match status" value="1"/>
</dbReference>
<evidence type="ECO:0000313" key="2">
    <source>
        <dbReference type="EMBL" id="CAG9768326.1"/>
    </source>
</evidence>
<dbReference type="AlphaFoldDB" id="A0A9N9MRL3"/>
<organism evidence="2 3">
    <name type="scientific">Ceutorhynchus assimilis</name>
    <name type="common">cabbage seed weevil</name>
    <dbReference type="NCBI Taxonomy" id="467358"/>
    <lineage>
        <taxon>Eukaryota</taxon>
        <taxon>Metazoa</taxon>
        <taxon>Ecdysozoa</taxon>
        <taxon>Arthropoda</taxon>
        <taxon>Hexapoda</taxon>
        <taxon>Insecta</taxon>
        <taxon>Pterygota</taxon>
        <taxon>Neoptera</taxon>
        <taxon>Endopterygota</taxon>
        <taxon>Coleoptera</taxon>
        <taxon>Polyphaga</taxon>
        <taxon>Cucujiformia</taxon>
        <taxon>Curculionidae</taxon>
        <taxon>Ceutorhynchinae</taxon>
        <taxon>Ceutorhynchus</taxon>
    </lineage>
</organism>
<dbReference type="InterPro" id="IPR011009">
    <property type="entry name" value="Kinase-like_dom_sf"/>
</dbReference>
<feature type="domain" description="CHK kinase-like" evidence="1">
    <location>
        <begin position="120"/>
        <end position="327"/>
    </location>
</feature>
<dbReference type="SMART" id="SM00587">
    <property type="entry name" value="CHK"/>
    <property type="match status" value="1"/>
</dbReference>
<dbReference type="InterPro" id="IPR015897">
    <property type="entry name" value="CHK_kinase-like"/>
</dbReference>
<dbReference type="Pfam" id="PF02958">
    <property type="entry name" value="EcKL"/>
    <property type="match status" value="1"/>
</dbReference>
<dbReference type="SUPFAM" id="SSF56112">
    <property type="entry name" value="Protein kinase-like (PK-like)"/>
    <property type="match status" value="1"/>
</dbReference>